<feature type="transmembrane region" description="Helical" evidence="2">
    <location>
        <begin position="79"/>
        <end position="104"/>
    </location>
</feature>
<dbReference type="Proteomes" id="UP000288859">
    <property type="component" value="Unassembled WGS sequence"/>
</dbReference>
<sequence>MSSDQTGTLNSAAAPEIVPTNRYFDLEVQQKHPQYEYFLQRPDQSFVQPPAPPPPFLSSYSAREPPEGGQRPRSITLTVAVILVLVTALVVGAAVGGGLGASLAGCDDGQSDSSHLTHSTVFITTTMTTKDSSTATVTMGASATTTDGLLLDYVVTSPLNIFNVEFDCSSLGATQTTRDDDEYTIYCGRDFGSGHQTNFNDGAGGFRLNQDMAGTIQYTFDSCLEACSSLNRRAINLGLPNIVGCRGLTFNSRLRENDLAFGANCWLKNGTPSDIEAIAQAEESWFLSARLE</sequence>
<feature type="region of interest" description="Disordered" evidence="1">
    <location>
        <begin position="39"/>
        <end position="71"/>
    </location>
</feature>
<organism evidence="3 4">
    <name type="scientific">Exophiala mesophila</name>
    <name type="common">Black yeast-like fungus</name>
    <dbReference type="NCBI Taxonomy" id="212818"/>
    <lineage>
        <taxon>Eukaryota</taxon>
        <taxon>Fungi</taxon>
        <taxon>Dikarya</taxon>
        <taxon>Ascomycota</taxon>
        <taxon>Pezizomycotina</taxon>
        <taxon>Eurotiomycetes</taxon>
        <taxon>Chaetothyriomycetidae</taxon>
        <taxon>Chaetothyriales</taxon>
        <taxon>Herpotrichiellaceae</taxon>
        <taxon>Exophiala</taxon>
    </lineage>
</organism>
<dbReference type="OrthoDB" id="5358884at2759"/>
<keyword evidence="2" id="KW-0472">Membrane</keyword>
<dbReference type="AlphaFoldDB" id="A0A438N4F2"/>
<evidence type="ECO:0000256" key="2">
    <source>
        <dbReference type="SAM" id="Phobius"/>
    </source>
</evidence>
<keyword evidence="2" id="KW-0812">Transmembrane</keyword>
<protein>
    <recommendedName>
        <fullName evidence="5">Apple domain-containing protein</fullName>
    </recommendedName>
</protein>
<keyword evidence="2" id="KW-1133">Transmembrane helix</keyword>
<dbReference type="EMBL" id="NAJM01000022">
    <property type="protein sequence ID" value="RVX70561.1"/>
    <property type="molecule type" value="Genomic_DNA"/>
</dbReference>
<evidence type="ECO:0000313" key="4">
    <source>
        <dbReference type="Proteomes" id="UP000288859"/>
    </source>
</evidence>
<evidence type="ECO:0008006" key="5">
    <source>
        <dbReference type="Google" id="ProtNLM"/>
    </source>
</evidence>
<gene>
    <name evidence="3" type="ORF">B0A52_05212</name>
</gene>
<accession>A0A438N4F2</accession>
<proteinExistence type="predicted"/>
<evidence type="ECO:0000256" key="1">
    <source>
        <dbReference type="SAM" id="MobiDB-lite"/>
    </source>
</evidence>
<comment type="caution">
    <text evidence="3">The sequence shown here is derived from an EMBL/GenBank/DDBJ whole genome shotgun (WGS) entry which is preliminary data.</text>
</comment>
<name>A0A438N4F2_EXOME</name>
<evidence type="ECO:0000313" key="3">
    <source>
        <dbReference type="EMBL" id="RVX70561.1"/>
    </source>
</evidence>
<reference evidence="3 4" key="1">
    <citation type="submission" date="2017-03" db="EMBL/GenBank/DDBJ databases">
        <title>Genomes of endolithic fungi from Antarctica.</title>
        <authorList>
            <person name="Coleine C."/>
            <person name="Masonjones S."/>
            <person name="Stajich J.E."/>
        </authorList>
    </citation>
    <scope>NUCLEOTIDE SEQUENCE [LARGE SCALE GENOMIC DNA]</scope>
    <source>
        <strain evidence="3 4">CCFEE 6314</strain>
    </source>
</reference>